<evidence type="ECO:0000256" key="7">
    <source>
        <dbReference type="ARBA" id="ARBA00022741"/>
    </source>
</evidence>
<feature type="chain" id="PRO_5039195471" description="Receptor-like serine/threonine-protein kinase" evidence="19">
    <location>
        <begin position="28"/>
        <end position="825"/>
    </location>
</feature>
<reference evidence="22" key="2">
    <citation type="submission" date="2025-08" db="UniProtKB">
        <authorList>
            <consortium name="RefSeq"/>
        </authorList>
    </citation>
    <scope>IDENTIFICATION</scope>
    <source>
        <tissue evidence="22">Whole plant</tissue>
    </source>
</reference>
<dbReference type="PIRSF" id="PIRSF000641">
    <property type="entry name" value="SRK"/>
    <property type="match status" value="1"/>
</dbReference>
<comment type="catalytic activity">
    <reaction evidence="15 17">
        <text>L-threonyl-[protein] + ATP = O-phospho-L-threonyl-[protein] + ADP + H(+)</text>
        <dbReference type="Rhea" id="RHEA:46608"/>
        <dbReference type="Rhea" id="RHEA-COMP:11060"/>
        <dbReference type="Rhea" id="RHEA-COMP:11605"/>
        <dbReference type="ChEBI" id="CHEBI:15378"/>
        <dbReference type="ChEBI" id="CHEBI:30013"/>
        <dbReference type="ChEBI" id="CHEBI:30616"/>
        <dbReference type="ChEBI" id="CHEBI:61977"/>
        <dbReference type="ChEBI" id="CHEBI:456216"/>
        <dbReference type="EC" id="2.7.11.1"/>
    </reaction>
</comment>
<dbReference type="EC" id="2.7.11.1" evidence="17"/>
<dbReference type="SUPFAM" id="SSF51110">
    <property type="entry name" value="alpha-D-mannose-specific plant lectins"/>
    <property type="match status" value="1"/>
</dbReference>
<evidence type="ECO:0000256" key="4">
    <source>
        <dbReference type="ARBA" id="ARBA00022679"/>
    </source>
</evidence>
<dbReference type="PROSITE" id="PS50011">
    <property type="entry name" value="PROTEIN_KINASE_DOM"/>
    <property type="match status" value="1"/>
</dbReference>
<evidence type="ECO:0000256" key="3">
    <source>
        <dbReference type="ARBA" id="ARBA00022536"/>
    </source>
</evidence>
<dbReference type="KEGG" id="adu:107471486"/>
<dbReference type="Gene3D" id="2.90.10.10">
    <property type="entry name" value="Bulb-type lectin domain"/>
    <property type="match status" value="2"/>
</dbReference>
<feature type="domain" description="Protein kinase" evidence="20">
    <location>
        <begin position="516"/>
        <end position="813"/>
    </location>
</feature>
<evidence type="ECO:0000256" key="11">
    <source>
        <dbReference type="ARBA" id="ARBA00023136"/>
    </source>
</evidence>
<evidence type="ECO:0000256" key="13">
    <source>
        <dbReference type="ARBA" id="ARBA00023170"/>
    </source>
</evidence>
<keyword evidence="7 17" id="KW-0547">Nucleotide-binding</keyword>
<keyword evidence="21" id="KW-1185">Reference proteome</keyword>
<accession>A0A6P4BV03</accession>
<dbReference type="InterPro" id="IPR001245">
    <property type="entry name" value="Ser-Thr/Tyr_kinase_cat_dom"/>
</dbReference>
<dbReference type="PROSITE" id="PS00107">
    <property type="entry name" value="PROTEIN_KINASE_ATP"/>
    <property type="match status" value="1"/>
</dbReference>
<name>A0A6P4BV03_ARADU</name>
<keyword evidence="9 17" id="KW-0067">ATP-binding</keyword>
<dbReference type="FunFam" id="1.10.510.10:FF:000537">
    <property type="entry name" value="Putative receptor-like protein kinase"/>
    <property type="match status" value="1"/>
</dbReference>
<dbReference type="GeneID" id="107471486"/>
<evidence type="ECO:0000256" key="6">
    <source>
        <dbReference type="ARBA" id="ARBA00022729"/>
    </source>
</evidence>
<dbReference type="Pfam" id="PF01453">
    <property type="entry name" value="B_lectin"/>
    <property type="match status" value="1"/>
</dbReference>
<evidence type="ECO:0000256" key="12">
    <source>
        <dbReference type="ARBA" id="ARBA00023157"/>
    </source>
</evidence>
<keyword evidence="4 17" id="KW-0808">Transferase</keyword>
<comment type="subcellular location">
    <subcellularLocation>
        <location evidence="1">Membrane</location>
        <topology evidence="1">Single-pass type I membrane protein</topology>
    </subcellularLocation>
</comment>
<proteinExistence type="inferred from homology"/>
<dbReference type="FunFam" id="3.30.200.20:FF:000059">
    <property type="entry name" value="S-receptor-like serine/threonine-protein kinase"/>
    <property type="match status" value="1"/>
</dbReference>
<evidence type="ECO:0000256" key="19">
    <source>
        <dbReference type="SAM" id="SignalP"/>
    </source>
</evidence>
<dbReference type="Gene3D" id="3.30.200.20">
    <property type="entry name" value="Phosphorylase Kinase, domain 1"/>
    <property type="match status" value="1"/>
</dbReference>
<dbReference type="SUPFAM" id="SSF56112">
    <property type="entry name" value="Protein kinase-like (PK-like)"/>
    <property type="match status" value="1"/>
</dbReference>
<evidence type="ECO:0000256" key="8">
    <source>
        <dbReference type="ARBA" id="ARBA00022777"/>
    </source>
</evidence>
<reference evidence="21" key="1">
    <citation type="journal article" date="2016" name="Nat. Genet.">
        <title>The genome sequences of Arachis duranensis and Arachis ipaensis, the diploid ancestors of cultivated peanut.</title>
        <authorList>
            <person name="Bertioli D.J."/>
            <person name="Cannon S.B."/>
            <person name="Froenicke L."/>
            <person name="Huang G."/>
            <person name="Farmer A.D."/>
            <person name="Cannon E.K."/>
            <person name="Liu X."/>
            <person name="Gao D."/>
            <person name="Clevenger J."/>
            <person name="Dash S."/>
            <person name="Ren L."/>
            <person name="Moretzsohn M.C."/>
            <person name="Shirasawa K."/>
            <person name="Huang W."/>
            <person name="Vidigal B."/>
            <person name="Abernathy B."/>
            <person name="Chu Y."/>
            <person name="Niederhuth C.E."/>
            <person name="Umale P."/>
            <person name="Araujo A.C."/>
            <person name="Kozik A."/>
            <person name="Kim K.D."/>
            <person name="Burow M.D."/>
            <person name="Varshney R.K."/>
            <person name="Wang X."/>
            <person name="Zhang X."/>
            <person name="Barkley N."/>
            <person name="Guimaraes P.M."/>
            <person name="Isobe S."/>
            <person name="Guo B."/>
            <person name="Liao B."/>
            <person name="Stalker H.T."/>
            <person name="Schmitz R.J."/>
            <person name="Scheffler B.E."/>
            <person name="Leal-Bertioli S.C."/>
            <person name="Xun X."/>
            <person name="Jackson S.A."/>
            <person name="Michelmore R."/>
            <person name="Ozias-Akins P."/>
        </authorList>
    </citation>
    <scope>NUCLEOTIDE SEQUENCE [LARGE SCALE GENOMIC DNA]</scope>
    <source>
        <strain evidence="21">cv. V14167</strain>
    </source>
</reference>
<dbReference type="Pfam" id="PF07714">
    <property type="entry name" value="PK_Tyr_Ser-Thr"/>
    <property type="match status" value="1"/>
</dbReference>
<dbReference type="RefSeq" id="XP_015946447.3">
    <property type="nucleotide sequence ID" value="XM_016090961.3"/>
</dbReference>
<sequence>MASKSPILIVLLFLSSILLLHSSLADADDGITKIELGHSLSPKGNQSSSWLSSSGHFAFGFYPHAQGYGYAVGIWLLGEPDITLVWTANRNDPPLPSSSTLLLTIDGLVLQQGQKITNNVTGASMASMLDSGNFVIYDDSHVVVWQSFDHPTDIILGGQNLTAANRLVSSLSKTDHSTGLFYLIMQESDSNLVAYPLKTLPYAEDHYWDEIDNATTGSVQLSLNTEGFLCLREHQCFVNNTNLLRNSNSQKQNTTSIYRATFDFDGVFRLYEHQFDGEGNRRPFSVEIRWEAMHDKCQINGFCGFNSYCSNTNMCHCYPGFVPISNNGMFLECKLNYSKDERQSNPDPSSLYDVTLLEHMSWSDFPYLVTKETTMEACEESCKEDCDCGGALYANNGGICSIYRLPLRYGRKVPNASDTATAIFKVPYHSGFLINQTHLDPDSHVVVDNKRSLILILSSSLGSVTLLCVIIAVSVFFNYRHHVYSYAKLSASSNLGFTKECSLRSFSFDELVEATSGFTEEIGRGSYGAVYEGTITGDGSNKSVAVKRLERIADDEGEREFRAEVTAIARTHHRNLVKLVGYCIEGSRKLLVYEYVSNGCLANLLFKGKNHHHHHHDQALPWKERIKIALDVARGVQYLHEECGVRIVHCNLKPQNILIDEAWTAKISDFGLARLLKQPQQPEFLTDDEVRSSYLAPEWKNEASPSLSSCSSPLVSVKVDIYSYGVVVLEIVCRRRSIDVNVKCPEEVLLSSWVYQCYAEGELRKLVVNESEEEDTDWKTLERMVKVGLWCVQDDPSLRPSMKNVILMLEGWKPIPTPPSPLAST</sequence>
<comment type="catalytic activity">
    <reaction evidence="16 17">
        <text>L-seryl-[protein] + ATP = O-phospho-L-seryl-[protein] + ADP + H(+)</text>
        <dbReference type="Rhea" id="RHEA:17989"/>
        <dbReference type="Rhea" id="RHEA-COMP:9863"/>
        <dbReference type="Rhea" id="RHEA-COMP:11604"/>
        <dbReference type="ChEBI" id="CHEBI:15378"/>
        <dbReference type="ChEBI" id="CHEBI:29999"/>
        <dbReference type="ChEBI" id="CHEBI:30616"/>
        <dbReference type="ChEBI" id="CHEBI:83421"/>
        <dbReference type="ChEBI" id="CHEBI:456216"/>
        <dbReference type="EC" id="2.7.11.1"/>
    </reaction>
</comment>
<evidence type="ECO:0000256" key="1">
    <source>
        <dbReference type="ARBA" id="ARBA00004479"/>
    </source>
</evidence>
<evidence type="ECO:0000256" key="9">
    <source>
        <dbReference type="ARBA" id="ARBA00022840"/>
    </source>
</evidence>
<evidence type="ECO:0000256" key="18">
    <source>
        <dbReference type="PROSITE-ProRule" id="PRU10141"/>
    </source>
</evidence>
<keyword evidence="8 17" id="KW-0418">Kinase</keyword>
<gene>
    <name evidence="22" type="primary">LOC107471486</name>
</gene>
<evidence type="ECO:0000259" key="20">
    <source>
        <dbReference type="PROSITE" id="PS50011"/>
    </source>
</evidence>
<feature type="signal peptide" evidence="19">
    <location>
        <begin position="1"/>
        <end position="27"/>
    </location>
</feature>
<dbReference type="FunFam" id="2.90.10.10:FF:000026">
    <property type="entry name" value="Serine/threonine-protein kinase"/>
    <property type="match status" value="1"/>
</dbReference>
<keyword evidence="6 19" id="KW-0732">Signal</keyword>
<evidence type="ECO:0000256" key="17">
    <source>
        <dbReference type="PIRNR" id="PIRNR000641"/>
    </source>
</evidence>
<organism evidence="21 22">
    <name type="scientific">Arachis duranensis</name>
    <name type="common">Wild peanut</name>
    <dbReference type="NCBI Taxonomy" id="130453"/>
    <lineage>
        <taxon>Eukaryota</taxon>
        <taxon>Viridiplantae</taxon>
        <taxon>Streptophyta</taxon>
        <taxon>Embryophyta</taxon>
        <taxon>Tracheophyta</taxon>
        <taxon>Spermatophyta</taxon>
        <taxon>Magnoliopsida</taxon>
        <taxon>eudicotyledons</taxon>
        <taxon>Gunneridae</taxon>
        <taxon>Pentapetalae</taxon>
        <taxon>rosids</taxon>
        <taxon>fabids</taxon>
        <taxon>Fabales</taxon>
        <taxon>Fabaceae</taxon>
        <taxon>Papilionoideae</taxon>
        <taxon>50 kb inversion clade</taxon>
        <taxon>dalbergioids sensu lato</taxon>
        <taxon>Dalbergieae</taxon>
        <taxon>Pterocarpus clade</taxon>
        <taxon>Arachis</taxon>
    </lineage>
</organism>
<keyword evidence="2 17" id="KW-0723">Serine/threonine-protein kinase</keyword>
<evidence type="ECO:0000256" key="15">
    <source>
        <dbReference type="ARBA" id="ARBA00047899"/>
    </source>
</evidence>
<dbReference type="InterPro" id="IPR051343">
    <property type="entry name" value="G-type_lectin_kinases/EP1-like"/>
</dbReference>
<dbReference type="PANTHER" id="PTHR47976:SF49">
    <property type="entry name" value="RECEPTOR-LIKE SERINE_THREONINE-PROTEIN KINASE"/>
    <property type="match status" value="1"/>
</dbReference>
<dbReference type="Gene3D" id="1.10.510.10">
    <property type="entry name" value="Transferase(Phosphotransferase) domain 1"/>
    <property type="match status" value="1"/>
</dbReference>
<keyword evidence="5" id="KW-0812">Transmembrane</keyword>
<evidence type="ECO:0000256" key="5">
    <source>
        <dbReference type="ARBA" id="ARBA00022692"/>
    </source>
</evidence>
<evidence type="ECO:0000256" key="14">
    <source>
        <dbReference type="ARBA" id="ARBA00023180"/>
    </source>
</evidence>
<comment type="similarity">
    <text evidence="17">Belongs to the protein kinase superfamily. Ser/Thr protein kinase family.</text>
</comment>
<dbReference type="InterPro" id="IPR036426">
    <property type="entry name" value="Bulb-type_lectin_dom_sf"/>
</dbReference>
<dbReference type="InterPro" id="IPR024171">
    <property type="entry name" value="SRK-like_kinase"/>
</dbReference>
<dbReference type="InterPro" id="IPR000719">
    <property type="entry name" value="Prot_kinase_dom"/>
</dbReference>
<dbReference type="InterPro" id="IPR011009">
    <property type="entry name" value="Kinase-like_dom_sf"/>
</dbReference>
<dbReference type="GO" id="GO:0016020">
    <property type="term" value="C:membrane"/>
    <property type="evidence" value="ECO:0007669"/>
    <property type="project" value="UniProtKB-SubCell"/>
</dbReference>
<dbReference type="Proteomes" id="UP000515211">
    <property type="component" value="Chromosome 1"/>
</dbReference>
<keyword evidence="12" id="KW-1015">Disulfide bond</keyword>
<evidence type="ECO:0000313" key="22">
    <source>
        <dbReference type="RefSeq" id="XP_015946447.3"/>
    </source>
</evidence>
<dbReference type="InterPro" id="IPR003609">
    <property type="entry name" value="Pan_app"/>
</dbReference>
<keyword evidence="11" id="KW-0472">Membrane</keyword>
<evidence type="ECO:0000256" key="16">
    <source>
        <dbReference type="ARBA" id="ARBA00048679"/>
    </source>
</evidence>
<evidence type="ECO:0000313" key="21">
    <source>
        <dbReference type="Proteomes" id="UP000515211"/>
    </source>
</evidence>
<dbReference type="GO" id="GO:0005524">
    <property type="term" value="F:ATP binding"/>
    <property type="evidence" value="ECO:0007669"/>
    <property type="project" value="UniProtKB-UniRule"/>
</dbReference>
<dbReference type="AlphaFoldDB" id="A0A6P4BV03"/>
<evidence type="ECO:0000256" key="10">
    <source>
        <dbReference type="ARBA" id="ARBA00022989"/>
    </source>
</evidence>
<dbReference type="SMART" id="SM00108">
    <property type="entry name" value="B_lectin"/>
    <property type="match status" value="1"/>
</dbReference>
<feature type="binding site" evidence="18">
    <location>
        <position position="547"/>
    </location>
    <ligand>
        <name>ATP</name>
        <dbReference type="ChEBI" id="CHEBI:30616"/>
    </ligand>
</feature>
<protein>
    <recommendedName>
        <fullName evidence="17">Receptor-like serine/threonine-protein kinase</fullName>
        <ecNumber evidence="17">2.7.11.1</ecNumber>
    </recommendedName>
</protein>
<dbReference type="PANTHER" id="PTHR47976">
    <property type="entry name" value="G-TYPE LECTIN S-RECEPTOR-LIKE SERINE/THREONINE-PROTEIN KINASE SD2-5"/>
    <property type="match status" value="1"/>
</dbReference>
<evidence type="ECO:0000256" key="2">
    <source>
        <dbReference type="ARBA" id="ARBA00022527"/>
    </source>
</evidence>
<dbReference type="InterPro" id="IPR001480">
    <property type="entry name" value="Bulb-type_lectin_dom"/>
</dbReference>
<keyword evidence="14" id="KW-0325">Glycoprotein</keyword>
<keyword evidence="10" id="KW-1133">Transmembrane helix</keyword>
<keyword evidence="13" id="KW-0675">Receptor</keyword>
<keyword evidence="3" id="KW-0245">EGF-like domain</keyword>
<dbReference type="GO" id="GO:0004674">
    <property type="term" value="F:protein serine/threonine kinase activity"/>
    <property type="evidence" value="ECO:0007669"/>
    <property type="project" value="UniProtKB-KW"/>
</dbReference>
<dbReference type="InterPro" id="IPR017441">
    <property type="entry name" value="Protein_kinase_ATP_BS"/>
</dbReference>
<dbReference type="Pfam" id="PF08276">
    <property type="entry name" value="PAN_2"/>
    <property type="match status" value="1"/>
</dbReference>